<keyword evidence="2" id="KW-1185">Reference proteome</keyword>
<accession>A0ABS6EAQ4</accession>
<comment type="caution">
    <text evidence="1">The sequence shown here is derived from an EMBL/GenBank/DDBJ whole genome shotgun (WGS) entry which is preliminary data.</text>
</comment>
<evidence type="ECO:0000313" key="2">
    <source>
        <dbReference type="Proteomes" id="UP000749471"/>
    </source>
</evidence>
<gene>
    <name evidence="1" type="ORF">KQI42_15880</name>
</gene>
<dbReference type="EMBL" id="JAHLPM010000015">
    <property type="protein sequence ID" value="MBU5439495.1"/>
    <property type="molecule type" value="Genomic_DNA"/>
</dbReference>
<proteinExistence type="predicted"/>
<protein>
    <submittedName>
        <fullName evidence="1">Uncharacterized protein</fullName>
    </submittedName>
</protein>
<name>A0ABS6EAQ4_9FIRM</name>
<dbReference type="RefSeq" id="WP_216521202.1">
    <property type="nucleotide sequence ID" value="NZ_JAHLPM010000015.1"/>
</dbReference>
<sequence length="111" mass="12695">MKLPFPDWLLVTPIKVYVELPGEDGVTNELIFDGKCNFNEKSKTVMNAERQLVTLSGSCIFKGDIYPNKPIKGYITLVDDEGNKIESRQIYNYRKIRNPDGSIYSTELDLM</sequence>
<reference evidence="1 2" key="1">
    <citation type="submission" date="2021-06" db="EMBL/GenBank/DDBJ databases">
        <authorList>
            <person name="Sun Q."/>
            <person name="Li D."/>
        </authorList>
    </citation>
    <scope>NUCLEOTIDE SEQUENCE [LARGE SCALE GENOMIC DNA]</scope>
    <source>
        <strain evidence="1 2">MSJ-40</strain>
    </source>
</reference>
<evidence type="ECO:0000313" key="1">
    <source>
        <dbReference type="EMBL" id="MBU5439495.1"/>
    </source>
</evidence>
<organism evidence="1 2">
    <name type="scientific">Tissierella simiarum</name>
    <dbReference type="NCBI Taxonomy" id="2841534"/>
    <lineage>
        <taxon>Bacteria</taxon>
        <taxon>Bacillati</taxon>
        <taxon>Bacillota</taxon>
        <taxon>Tissierellia</taxon>
        <taxon>Tissierellales</taxon>
        <taxon>Tissierellaceae</taxon>
        <taxon>Tissierella</taxon>
    </lineage>
</organism>
<dbReference type="Proteomes" id="UP000749471">
    <property type="component" value="Unassembled WGS sequence"/>
</dbReference>